<dbReference type="EMBL" id="CP059669">
    <property type="protein sequence ID" value="QRW24655.1"/>
    <property type="molecule type" value="Genomic_DNA"/>
</dbReference>
<evidence type="ECO:0000256" key="1">
    <source>
        <dbReference type="SAM" id="MobiDB-lite"/>
    </source>
</evidence>
<dbReference type="KEGG" id="rsx:RhiXN_11567"/>
<reference evidence="2" key="1">
    <citation type="submission" date="2020-05" db="EMBL/GenBank/DDBJ databases">
        <title>Evolutionary and genomic comparisons of hybrid uninucleate and nonhybrid Rhizoctonia fungi.</title>
        <authorList>
            <person name="Li C."/>
            <person name="Chen X."/>
        </authorList>
    </citation>
    <scope>NUCLEOTIDE SEQUENCE</scope>
    <source>
        <strain evidence="2">AG-1 IA</strain>
    </source>
</reference>
<dbReference type="InterPro" id="IPR036397">
    <property type="entry name" value="RNaseH_sf"/>
</dbReference>
<accession>A0A8H8P3Q6</accession>
<sequence>MQEKGMVTWWPMACHVDRRQGIRADTQNDPSTSPGPGHNGVEGNETADRLANEGARAPQTPYSIAPYMGERTGNSQNHTFMEESMVRTLGITQLEILHTPPTRTQTTPYSTQASWAGTSSAASYNTSPDTGITASTMHNSTTT</sequence>
<dbReference type="AlphaFoldDB" id="A0A8H8P3Q6"/>
<evidence type="ECO:0000313" key="2">
    <source>
        <dbReference type="EMBL" id="QRW24655.1"/>
    </source>
</evidence>
<dbReference type="GeneID" id="67033845"/>
<name>A0A8H8P3Q6_9AGAM</name>
<feature type="compositionally biased region" description="Polar residues" evidence="1">
    <location>
        <begin position="25"/>
        <end position="34"/>
    </location>
</feature>
<evidence type="ECO:0000313" key="3">
    <source>
        <dbReference type="Proteomes" id="UP000650533"/>
    </source>
</evidence>
<dbReference type="GO" id="GO:0003676">
    <property type="term" value="F:nucleic acid binding"/>
    <property type="evidence" value="ECO:0007669"/>
    <property type="project" value="InterPro"/>
</dbReference>
<gene>
    <name evidence="2" type="ORF">RhiXN_11567</name>
</gene>
<dbReference type="Gene3D" id="3.30.420.10">
    <property type="entry name" value="Ribonuclease H-like superfamily/Ribonuclease H"/>
    <property type="match status" value="1"/>
</dbReference>
<evidence type="ECO:0008006" key="4">
    <source>
        <dbReference type="Google" id="ProtNLM"/>
    </source>
</evidence>
<dbReference type="RefSeq" id="XP_043184892.1">
    <property type="nucleotide sequence ID" value="XM_043331382.1"/>
</dbReference>
<protein>
    <recommendedName>
        <fullName evidence="4">RNase H type-1 domain-containing protein</fullName>
    </recommendedName>
</protein>
<dbReference type="Proteomes" id="UP000650533">
    <property type="component" value="Chromosome 12"/>
</dbReference>
<proteinExistence type="predicted"/>
<dbReference type="InterPro" id="IPR012337">
    <property type="entry name" value="RNaseH-like_sf"/>
</dbReference>
<dbReference type="SUPFAM" id="SSF53098">
    <property type="entry name" value="Ribonuclease H-like"/>
    <property type="match status" value="1"/>
</dbReference>
<organism evidence="2 3">
    <name type="scientific">Rhizoctonia solani</name>
    <dbReference type="NCBI Taxonomy" id="456999"/>
    <lineage>
        <taxon>Eukaryota</taxon>
        <taxon>Fungi</taxon>
        <taxon>Dikarya</taxon>
        <taxon>Basidiomycota</taxon>
        <taxon>Agaricomycotina</taxon>
        <taxon>Agaricomycetes</taxon>
        <taxon>Cantharellales</taxon>
        <taxon>Ceratobasidiaceae</taxon>
        <taxon>Rhizoctonia</taxon>
    </lineage>
</organism>
<feature type="region of interest" description="Disordered" evidence="1">
    <location>
        <begin position="119"/>
        <end position="143"/>
    </location>
</feature>
<feature type="region of interest" description="Disordered" evidence="1">
    <location>
        <begin position="24"/>
        <end position="75"/>
    </location>
</feature>